<dbReference type="Proteomes" id="UP000032458">
    <property type="component" value="Unassembled WGS sequence"/>
</dbReference>
<sequence length="66" mass="7138">MGVDSWEAPVMIPTSAWAKAVLMVPVTLLVAVLGIVWLIGMLVPPAREYALDIGKQTASMMRALTR</sequence>
<dbReference type="PATRIC" id="fig|1240678.4.peg.4709"/>
<reference evidence="2 3" key="1">
    <citation type="submission" date="2014-09" db="EMBL/GenBank/DDBJ databases">
        <title>Draft genome sequence of Streptomyces natalensis ATCC 27448, producer of the antifungal pimaricin.</title>
        <authorList>
            <person name="Mendes M.V."/>
            <person name="Beites T."/>
            <person name="Pires S."/>
            <person name="Santos C.L."/>
            <person name="Moradas-Ferreira P."/>
        </authorList>
    </citation>
    <scope>NUCLEOTIDE SEQUENCE [LARGE SCALE GENOMIC DNA]</scope>
    <source>
        <strain evidence="2 3">ATCC 27448</strain>
    </source>
</reference>
<feature type="transmembrane region" description="Helical" evidence="1">
    <location>
        <begin position="20"/>
        <end position="43"/>
    </location>
</feature>
<accession>A0A0D7CIS2</accession>
<protein>
    <submittedName>
        <fullName evidence="2">Uncharacterized protein</fullName>
    </submittedName>
</protein>
<evidence type="ECO:0000313" key="2">
    <source>
        <dbReference type="EMBL" id="KIZ15951.1"/>
    </source>
</evidence>
<evidence type="ECO:0000256" key="1">
    <source>
        <dbReference type="SAM" id="Phobius"/>
    </source>
</evidence>
<keyword evidence="1" id="KW-1133">Transmembrane helix</keyword>
<proteinExistence type="predicted"/>
<comment type="caution">
    <text evidence="2">The sequence shown here is derived from an EMBL/GenBank/DDBJ whole genome shotgun (WGS) entry which is preliminary data.</text>
</comment>
<gene>
    <name evidence="2" type="ORF">SNA_22095</name>
</gene>
<dbReference type="EMBL" id="JRKI01000029">
    <property type="protein sequence ID" value="KIZ15951.1"/>
    <property type="molecule type" value="Genomic_DNA"/>
</dbReference>
<keyword evidence="3" id="KW-1185">Reference proteome</keyword>
<keyword evidence="1" id="KW-0812">Transmembrane</keyword>
<keyword evidence="1" id="KW-0472">Membrane</keyword>
<organism evidence="2 3">
    <name type="scientific">Streptomyces natalensis ATCC 27448</name>
    <dbReference type="NCBI Taxonomy" id="1240678"/>
    <lineage>
        <taxon>Bacteria</taxon>
        <taxon>Bacillati</taxon>
        <taxon>Actinomycetota</taxon>
        <taxon>Actinomycetes</taxon>
        <taxon>Kitasatosporales</taxon>
        <taxon>Streptomycetaceae</taxon>
        <taxon>Streptomyces</taxon>
    </lineage>
</organism>
<name>A0A0D7CIS2_9ACTN</name>
<evidence type="ECO:0000313" key="3">
    <source>
        <dbReference type="Proteomes" id="UP000032458"/>
    </source>
</evidence>
<dbReference type="AlphaFoldDB" id="A0A0D7CIS2"/>